<evidence type="ECO:0000259" key="15">
    <source>
        <dbReference type="PROSITE" id="PS51384"/>
    </source>
</evidence>
<dbReference type="InterPro" id="IPR017927">
    <property type="entry name" value="FAD-bd_FR_type"/>
</dbReference>
<feature type="transmembrane region" description="Helical" evidence="14">
    <location>
        <begin position="168"/>
        <end position="187"/>
    </location>
</feature>
<comment type="subcellular location">
    <subcellularLocation>
        <location evidence="1">Cell membrane</location>
        <topology evidence="1">Multi-pass membrane protein</topology>
    </subcellularLocation>
</comment>
<feature type="domain" description="FAD-binding FR-type" evidence="15">
    <location>
        <begin position="273"/>
        <end position="377"/>
    </location>
</feature>
<dbReference type="Gene3D" id="3.40.50.80">
    <property type="entry name" value="Nucleotide-binding domain of ferredoxin-NADP reductase (FNR) module"/>
    <property type="match status" value="1"/>
</dbReference>
<keyword evidence="11 14" id="KW-0472">Membrane</keyword>
<dbReference type="SUPFAM" id="SSF52343">
    <property type="entry name" value="Ferredoxin reductase-like, C-terminal NADP-linked domain"/>
    <property type="match status" value="1"/>
</dbReference>
<keyword evidence="12" id="KW-0325">Glycoprotein</keyword>
<evidence type="ECO:0000313" key="17">
    <source>
        <dbReference type="Proteomes" id="UP000235371"/>
    </source>
</evidence>
<keyword evidence="9" id="KW-0560">Oxidoreductase</keyword>
<comment type="catalytic activity">
    <reaction evidence="13">
        <text>2 a Fe(II)-siderophore + NADP(+) + H(+) = 2 a Fe(III)-siderophore + NADPH</text>
        <dbReference type="Rhea" id="RHEA:28795"/>
        <dbReference type="Rhea" id="RHEA-COMP:11342"/>
        <dbReference type="Rhea" id="RHEA-COMP:11344"/>
        <dbReference type="ChEBI" id="CHEBI:15378"/>
        <dbReference type="ChEBI" id="CHEBI:29033"/>
        <dbReference type="ChEBI" id="CHEBI:29034"/>
        <dbReference type="ChEBI" id="CHEBI:57783"/>
        <dbReference type="ChEBI" id="CHEBI:58349"/>
        <dbReference type="EC" id="1.16.1.9"/>
    </reaction>
</comment>
<organism evidence="16 17">
    <name type="scientific">Hyaloscypha bicolor E</name>
    <dbReference type="NCBI Taxonomy" id="1095630"/>
    <lineage>
        <taxon>Eukaryota</taxon>
        <taxon>Fungi</taxon>
        <taxon>Dikarya</taxon>
        <taxon>Ascomycota</taxon>
        <taxon>Pezizomycotina</taxon>
        <taxon>Leotiomycetes</taxon>
        <taxon>Helotiales</taxon>
        <taxon>Hyaloscyphaceae</taxon>
        <taxon>Hyaloscypha</taxon>
        <taxon>Hyaloscypha bicolor</taxon>
    </lineage>
</organism>
<evidence type="ECO:0000256" key="5">
    <source>
        <dbReference type="ARBA" id="ARBA00022475"/>
    </source>
</evidence>
<evidence type="ECO:0000256" key="10">
    <source>
        <dbReference type="ARBA" id="ARBA00023065"/>
    </source>
</evidence>
<dbReference type="SFLD" id="SFLDG01168">
    <property type="entry name" value="Ferric_reductase_subgroup_(FRE"/>
    <property type="match status" value="1"/>
</dbReference>
<evidence type="ECO:0000256" key="12">
    <source>
        <dbReference type="ARBA" id="ARBA00023180"/>
    </source>
</evidence>
<dbReference type="GO" id="GO:0052851">
    <property type="term" value="F:ferric-chelate reductase (NADPH) activity"/>
    <property type="evidence" value="ECO:0007669"/>
    <property type="project" value="UniProtKB-EC"/>
</dbReference>
<evidence type="ECO:0000313" key="16">
    <source>
        <dbReference type="EMBL" id="PMD56900.1"/>
    </source>
</evidence>
<evidence type="ECO:0000256" key="1">
    <source>
        <dbReference type="ARBA" id="ARBA00004651"/>
    </source>
</evidence>
<keyword evidence="7" id="KW-0249">Electron transport</keyword>
<dbReference type="Pfam" id="PF08030">
    <property type="entry name" value="NAD_binding_6"/>
    <property type="match status" value="1"/>
</dbReference>
<proteinExistence type="inferred from homology"/>
<evidence type="ECO:0000256" key="11">
    <source>
        <dbReference type="ARBA" id="ARBA00023136"/>
    </source>
</evidence>
<keyword evidence="4" id="KW-0813">Transport</keyword>
<dbReference type="GO" id="GO:0005886">
    <property type="term" value="C:plasma membrane"/>
    <property type="evidence" value="ECO:0007669"/>
    <property type="project" value="UniProtKB-SubCell"/>
</dbReference>
<dbReference type="SFLD" id="SFLDS00052">
    <property type="entry name" value="Ferric_Reductase_Domain"/>
    <property type="match status" value="1"/>
</dbReference>
<dbReference type="EC" id="1.16.1.9" evidence="3"/>
<dbReference type="GO" id="GO:0006879">
    <property type="term" value="P:intracellular iron ion homeostasis"/>
    <property type="evidence" value="ECO:0007669"/>
    <property type="project" value="TreeGrafter"/>
</dbReference>
<dbReference type="InParanoid" id="A0A2J6T1L0"/>
<dbReference type="Pfam" id="PF01794">
    <property type="entry name" value="Ferric_reduct"/>
    <property type="match status" value="1"/>
</dbReference>
<evidence type="ECO:0000256" key="8">
    <source>
        <dbReference type="ARBA" id="ARBA00022989"/>
    </source>
</evidence>
<feature type="transmembrane region" description="Helical" evidence="14">
    <location>
        <begin position="130"/>
        <end position="147"/>
    </location>
</feature>
<dbReference type="InterPro" id="IPR013112">
    <property type="entry name" value="FAD-bd_8"/>
</dbReference>
<dbReference type="InterPro" id="IPR013130">
    <property type="entry name" value="Fe3_Rdtase_TM_dom"/>
</dbReference>
<dbReference type="InterPro" id="IPR051410">
    <property type="entry name" value="Ferric/Cupric_Reductase"/>
</dbReference>
<dbReference type="Proteomes" id="UP000235371">
    <property type="component" value="Unassembled WGS sequence"/>
</dbReference>
<feature type="transmembrane region" description="Helical" evidence="14">
    <location>
        <begin position="199"/>
        <end position="222"/>
    </location>
</feature>
<dbReference type="PANTHER" id="PTHR32361:SF9">
    <property type="entry name" value="FERRIC REDUCTASE TRANSMEMBRANE COMPONENT 3-RELATED"/>
    <property type="match status" value="1"/>
</dbReference>
<evidence type="ECO:0000256" key="13">
    <source>
        <dbReference type="ARBA" id="ARBA00048483"/>
    </source>
</evidence>
<protein>
    <recommendedName>
        <fullName evidence="3">ferric-chelate reductase (NADPH)</fullName>
        <ecNumber evidence="3">1.16.1.9</ecNumber>
    </recommendedName>
</protein>
<feature type="transmembrane region" description="Helical" evidence="14">
    <location>
        <begin position="229"/>
        <end position="250"/>
    </location>
</feature>
<keyword evidence="5" id="KW-1003">Cell membrane</keyword>
<evidence type="ECO:0000256" key="7">
    <source>
        <dbReference type="ARBA" id="ARBA00022982"/>
    </source>
</evidence>
<dbReference type="GeneID" id="36595138"/>
<dbReference type="SUPFAM" id="SSF63380">
    <property type="entry name" value="Riboflavin synthase domain-like"/>
    <property type="match status" value="1"/>
</dbReference>
<feature type="transmembrane region" description="Helical" evidence="14">
    <location>
        <begin position="91"/>
        <end position="118"/>
    </location>
</feature>
<dbReference type="GO" id="GO:0006826">
    <property type="term" value="P:iron ion transport"/>
    <property type="evidence" value="ECO:0007669"/>
    <property type="project" value="TreeGrafter"/>
</dbReference>
<keyword evidence="10" id="KW-0406">Ion transport</keyword>
<sequence>MTAVSSNTAATATATAKAKIAAAKALRQKNNENTAKFLTLGMAGIIALFVIFHWTRMFYKRYGTRQSRSSSVLKFPIAFTRSSRRILIQKVPGFISAGHALVFLGYLATCLSISFVNLDWMTLNNLAKRLGWVAVANLAFVIFLSLRNTPLTFLTAYSYERLNVLHQVAGYSTIAYAMAHAVVYIVAWSKSDNLHELLYTVQIFGITAGFAMLVILGSSLLLRKLQYETFYIIHILMSTLILITVGMHRPDMTKKTLVIVTFAASIWVVDRILRFVKFTVYSVGNAATITPLLHGGTRIVLRKTPIGAVPGTHCFLWIPGIRATESHPFTIISTNPLEFVVAAYDGFTRDLHEHALKNPGQALKASVDGPYGSVPDFTAFDKVIFIAGGSGASFTCGAAVETLRKLGDSTATAIEFIWVAREQEIIEWFTKELEQLHASPLVNLHIHNTCLSRPSTLRKSSLSLEEEKKESSTSELILSPRASEDVDIEKEHASTSSSLYSSLSINQGRPDIAAIITDIVSKADSYDRIAVVACGPDGMVHVARKTVAKNIWVDGPSLELYCEQFGW</sequence>
<gene>
    <name evidence="16" type="ORF">K444DRAFT_665372</name>
</gene>
<dbReference type="InterPro" id="IPR039261">
    <property type="entry name" value="FNR_nucleotide-bd"/>
</dbReference>
<evidence type="ECO:0000256" key="2">
    <source>
        <dbReference type="ARBA" id="ARBA00006278"/>
    </source>
</evidence>
<dbReference type="GO" id="GO:0015677">
    <property type="term" value="P:copper ion import"/>
    <property type="evidence" value="ECO:0007669"/>
    <property type="project" value="TreeGrafter"/>
</dbReference>
<keyword evidence="17" id="KW-1185">Reference proteome</keyword>
<dbReference type="AlphaFoldDB" id="A0A2J6T1L0"/>
<keyword evidence="6 14" id="KW-0812">Transmembrane</keyword>
<dbReference type="Pfam" id="PF08022">
    <property type="entry name" value="FAD_binding_8"/>
    <property type="match status" value="1"/>
</dbReference>
<feature type="transmembrane region" description="Helical" evidence="14">
    <location>
        <begin position="37"/>
        <end position="59"/>
    </location>
</feature>
<name>A0A2J6T1L0_9HELO</name>
<dbReference type="EMBL" id="KZ613847">
    <property type="protein sequence ID" value="PMD56900.1"/>
    <property type="molecule type" value="Genomic_DNA"/>
</dbReference>
<evidence type="ECO:0000256" key="6">
    <source>
        <dbReference type="ARBA" id="ARBA00022692"/>
    </source>
</evidence>
<accession>A0A2J6T1L0</accession>
<evidence type="ECO:0000256" key="9">
    <source>
        <dbReference type="ARBA" id="ARBA00023002"/>
    </source>
</evidence>
<dbReference type="InterPro" id="IPR017938">
    <property type="entry name" value="Riboflavin_synthase-like_b-brl"/>
</dbReference>
<evidence type="ECO:0000256" key="3">
    <source>
        <dbReference type="ARBA" id="ARBA00012668"/>
    </source>
</evidence>
<dbReference type="CDD" id="cd06186">
    <property type="entry name" value="NOX_Duox_like_FAD_NADP"/>
    <property type="match status" value="1"/>
</dbReference>
<dbReference type="RefSeq" id="XP_024733804.1">
    <property type="nucleotide sequence ID" value="XM_024887062.1"/>
</dbReference>
<comment type="similarity">
    <text evidence="2">Belongs to the ferric reductase (FRE) family.</text>
</comment>
<evidence type="ECO:0000256" key="4">
    <source>
        <dbReference type="ARBA" id="ARBA00022448"/>
    </source>
</evidence>
<dbReference type="STRING" id="1095630.A0A2J6T1L0"/>
<dbReference type="PROSITE" id="PS51384">
    <property type="entry name" value="FAD_FR"/>
    <property type="match status" value="1"/>
</dbReference>
<dbReference type="PANTHER" id="PTHR32361">
    <property type="entry name" value="FERRIC/CUPRIC REDUCTASE TRANSMEMBRANE COMPONENT"/>
    <property type="match status" value="1"/>
</dbReference>
<dbReference type="InterPro" id="IPR013121">
    <property type="entry name" value="Fe_red_NAD-bd_6"/>
</dbReference>
<dbReference type="OrthoDB" id="10006946at2759"/>
<keyword evidence="8 14" id="KW-1133">Transmembrane helix</keyword>
<reference evidence="16 17" key="1">
    <citation type="submission" date="2016-04" db="EMBL/GenBank/DDBJ databases">
        <title>A degradative enzymes factory behind the ericoid mycorrhizal symbiosis.</title>
        <authorList>
            <consortium name="DOE Joint Genome Institute"/>
            <person name="Martino E."/>
            <person name="Morin E."/>
            <person name="Grelet G."/>
            <person name="Kuo A."/>
            <person name="Kohler A."/>
            <person name="Daghino S."/>
            <person name="Barry K."/>
            <person name="Choi C."/>
            <person name="Cichocki N."/>
            <person name="Clum A."/>
            <person name="Copeland A."/>
            <person name="Hainaut M."/>
            <person name="Haridas S."/>
            <person name="Labutti K."/>
            <person name="Lindquist E."/>
            <person name="Lipzen A."/>
            <person name="Khouja H.-R."/>
            <person name="Murat C."/>
            <person name="Ohm R."/>
            <person name="Olson A."/>
            <person name="Spatafora J."/>
            <person name="Veneault-Fourrey C."/>
            <person name="Henrissat B."/>
            <person name="Grigoriev I."/>
            <person name="Martin F."/>
            <person name="Perotto S."/>
        </authorList>
    </citation>
    <scope>NUCLEOTIDE SEQUENCE [LARGE SCALE GENOMIC DNA]</scope>
    <source>
        <strain evidence="16 17">E</strain>
    </source>
</reference>
<evidence type="ECO:0000256" key="14">
    <source>
        <dbReference type="SAM" id="Phobius"/>
    </source>
</evidence>